<sequence length="105" mass="11178">MENVMKKVFICCTSGVTTGLLVQKIELEVSKRELPLEVEALPINVLVERLSEADAILLSPQVAFAQSGIREASDVPLASIDPDVYARADVAAIVDAALELLASNA</sequence>
<dbReference type="InterPro" id="IPR003501">
    <property type="entry name" value="PTS_EIIB_2/3"/>
</dbReference>
<dbReference type="PANTHER" id="PTHR34581">
    <property type="entry name" value="PTS SYSTEM N,N'-DIACETYLCHITOBIOSE-SPECIFIC EIIB COMPONENT"/>
    <property type="match status" value="1"/>
</dbReference>
<keyword evidence="10" id="KW-1185">Reference proteome</keyword>
<dbReference type="Gene3D" id="3.40.50.2300">
    <property type="match status" value="1"/>
</dbReference>
<gene>
    <name evidence="9" type="ORF">COLSTE_01322</name>
</gene>
<dbReference type="GO" id="GO:0008982">
    <property type="term" value="F:protein-N(PI)-phosphohistidine-sugar phosphotransferase activity"/>
    <property type="evidence" value="ECO:0007669"/>
    <property type="project" value="InterPro"/>
</dbReference>
<dbReference type="HOGENOM" id="CLU_147323_2_1_11"/>
<dbReference type="PROSITE" id="PS51100">
    <property type="entry name" value="PTS_EIIB_TYPE_3"/>
    <property type="match status" value="1"/>
</dbReference>
<evidence type="ECO:0000313" key="10">
    <source>
        <dbReference type="Proteomes" id="UP000003560"/>
    </source>
</evidence>
<dbReference type="eggNOG" id="COG1440">
    <property type="taxonomic scope" value="Bacteria"/>
</dbReference>
<evidence type="ECO:0000256" key="1">
    <source>
        <dbReference type="ARBA" id="ARBA00022448"/>
    </source>
</evidence>
<dbReference type="AlphaFoldDB" id="B6GB64"/>
<keyword evidence="6" id="KW-0418">Kinase</keyword>
<evidence type="ECO:0000256" key="3">
    <source>
        <dbReference type="ARBA" id="ARBA00022597"/>
    </source>
</evidence>
<reference evidence="9 10" key="1">
    <citation type="submission" date="2008-10" db="EMBL/GenBank/DDBJ databases">
        <title>Draft genome sequence of Collinsella stercoris (DSM 13279).</title>
        <authorList>
            <person name="Sudarsanam P."/>
            <person name="Ley R."/>
            <person name="Guruge J."/>
            <person name="Turnbaugh P.J."/>
            <person name="Mahowald M."/>
            <person name="Liep D."/>
            <person name="Gordon J."/>
        </authorList>
    </citation>
    <scope>NUCLEOTIDE SEQUENCE [LARGE SCALE GENOMIC DNA]</scope>
    <source>
        <strain evidence="9 10">DSM 13279</strain>
    </source>
</reference>
<dbReference type="InterPro" id="IPR013012">
    <property type="entry name" value="PTS_EIIB_3"/>
</dbReference>
<dbReference type="GO" id="GO:0009401">
    <property type="term" value="P:phosphoenolpyruvate-dependent sugar phosphotransferase system"/>
    <property type="evidence" value="ECO:0007669"/>
    <property type="project" value="UniProtKB-KW"/>
</dbReference>
<accession>B6GB64</accession>
<keyword evidence="2" id="KW-0597">Phosphoprotein</keyword>
<evidence type="ECO:0000259" key="8">
    <source>
        <dbReference type="PROSITE" id="PS51100"/>
    </source>
</evidence>
<dbReference type="STRING" id="445975.COLSTE_01322"/>
<dbReference type="InterPro" id="IPR051819">
    <property type="entry name" value="PTS_sugar-specific_EIIB"/>
</dbReference>
<dbReference type="PANTHER" id="PTHR34581:SF2">
    <property type="entry name" value="PTS SYSTEM N,N'-DIACETYLCHITOBIOSE-SPECIFIC EIIB COMPONENT"/>
    <property type="match status" value="1"/>
</dbReference>
<protein>
    <submittedName>
        <fullName evidence="9">PTS system, Lactose/Cellobiose specific IIB subunit</fullName>
    </submittedName>
</protein>
<keyword evidence="5" id="KW-0598">Phosphotransferase system</keyword>
<evidence type="ECO:0000256" key="5">
    <source>
        <dbReference type="ARBA" id="ARBA00022683"/>
    </source>
</evidence>
<reference evidence="9 10" key="2">
    <citation type="submission" date="2008-10" db="EMBL/GenBank/DDBJ databases">
        <authorList>
            <person name="Fulton L."/>
            <person name="Clifton S."/>
            <person name="Fulton B."/>
            <person name="Xu J."/>
            <person name="Minx P."/>
            <person name="Pepin K.H."/>
            <person name="Johnson M."/>
            <person name="Thiruvilangam P."/>
            <person name="Bhonagiri V."/>
            <person name="Nash W.E."/>
            <person name="Mardis E.R."/>
            <person name="Wilson R.K."/>
        </authorList>
    </citation>
    <scope>NUCLEOTIDE SEQUENCE [LARGE SCALE GENOMIC DNA]</scope>
    <source>
        <strain evidence="9 10">DSM 13279</strain>
    </source>
</reference>
<keyword evidence="3" id="KW-0762">Sugar transport</keyword>
<dbReference type="InterPro" id="IPR036095">
    <property type="entry name" value="PTS_EIIB-like_sf"/>
</dbReference>
<dbReference type="Proteomes" id="UP000003560">
    <property type="component" value="Unassembled WGS sequence"/>
</dbReference>
<dbReference type="GO" id="GO:0016301">
    <property type="term" value="F:kinase activity"/>
    <property type="evidence" value="ECO:0007669"/>
    <property type="project" value="UniProtKB-KW"/>
</dbReference>
<keyword evidence="4" id="KW-0808">Transferase</keyword>
<dbReference type="SUPFAM" id="SSF52794">
    <property type="entry name" value="PTS system IIB component-like"/>
    <property type="match status" value="1"/>
</dbReference>
<evidence type="ECO:0000256" key="2">
    <source>
        <dbReference type="ARBA" id="ARBA00022553"/>
    </source>
</evidence>
<feature type="modified residue" description="Phosphocysteine; by EIIA" evidence="7">
    <location>
        <position position="12"/>
    </location>
</feature>
<dbReference type="Pfam" id="PF02302">
    <property type="entry name" value="PTS_IIB"/>
    <property type="match status" value="1"/>
</dbReference>
<evidence type="ECO:0000256" key="6">
    <source>
        <dbReference type="ARBA" id="ARBA00022777"/>
    </source>
</evidence>
<evidence type="ECO:0000256" key="7">
    <source>
        <dbReference type="PROSITE-ProRule" id="PRU00423"/>
    </source>
</evidence>
<evidence type="ECO:0000313" key="9">
    <source>
        <dbReference type="EMBL" id="EEA90558.1"/>
    </source>
</evidence>
<feature type="domain" description="PTS EIIB type-3" evidence="8">
    <location>
        <begin position="5"/>
        <end position="105"/>
    </location>
</feature>
<organism evidence="9 10">
    <name type="scientific">Collinsella stercoris DSM 13279</name>
    <dbReference type="NCBI Taxonomy" id="445975"/>
    <lineage>
        <taxon>Bacteria</taxon>
        <taxon>Bacillati</taxon>
        <taxon>Actinomycetota</taxon>
        <taxon>Coriobacteriia</taxon>
        <taxon>Coriobacteriales</taxon>
        <taxon>Coriobacteriaceae</taxon>
        <taxon>Collinsella</taxon>
    </lineage>
</organism>
<proteinExistence type="predicted"/>
<name>B6GB64_9ACTN</name>
<comment type="caution">
    <text evidence="9">The sequence shown here is derived from an EMBL/GenBank/DDBJ whole genome shotgun (WGS) entry which is preliminary data.</text>
</comment>
<keyword evidence="1" id="KW-0813">Transport</keyword>
<dbReference type="EMBL" id="ABXJ01000069">
    <property type="protein sequence ID" value="EEA90558.1"/>
    <property type="molecule type" value="Genomic_DNA"/>
</dbReference>
<evidence type="ECO:0000256" key="4">
    <source>
        <dbReference type="ARBA" id="ARBA00022679"/>
    </source>
</evidence>